<evidence type="ECO:0000313" key="1">
    <source>
        <dbReference type="EMBL" id="BDB96275.1"/>
    </source>
</evidence>
<proteinExistence type="predicted"/>
<dbReference type="Proteomes" id="UP001320209">
    <property type="component" value="Chromosome"/>
</dbReference>
<name>A0ABM7V936_9PROT</name>
<dbReference type="EMBL" id="AP025225">
    <property type="protein sequence ID" value="BDB96275.1"/>
    <property type="molecule type" value="Genomic_DNA"/>
</dbReference>
<reference evidence="1" key="1">
    <citation type="submission" date="2021-10" db="EMBL/GenBank/DDBJ databases">
        <title>Genome Sequence of The Candidatus Hydrogeosomobacter endosymbioticus, an Intracellular Bacterial Symbiont of the Anaerobic Ciliate GW7.</title>
        <authorList>
            <person name="Shiohama Y."/>
            <person name="Shinzato N."/>
        </authorList>
    </citation>
    <scope>NUCLEOTIDE SEQUENCE [LARGE SCALE GENOMIC DNA]</scope>
    <source>
        <strain evidence="1">200920</strain>
    </source>
</reference>
<gene>
    <name evidence="1" type="ORF">HYD_4080</name>
</gene>
<accession>A0ABM7V936</accession>
<dbReference type="RefSeq" id="WP_236864504.1">
    <property type="nucleotide sequence ID" value="NZ_AP025225.1"/>
</dbReference>
<protein>
    <submittedName>
        <fullName evidence="1">Uncharacterized protein</fullName>
    </submittedName>
</protein>
<organism evidence="1 2">
    <name type="scientific">Candidatus Hydrogenosomobacter endosymbioticus</name>
    <dbReference type="NCBI Taxonomy" id="2558174"/>
    <lineage>
        <taxon>Bacteria</taxon>
        <taxon>Pseudomonadati</taxon>
        <taxon>Pseudomonadota</taxon>
        <taxon>Alphaproteobacteria</taxon>
        <taxon>Holosporales</taxon>
        <taxon>Holosporaceae</taxon>
        <taxon>Candidatus Hydrogenosomobacter</taxon>
    </lineage>
</organism>
<evidence type="ECO:0000313" key="2">
    <source>
        <dbReference type="Proteomes" id="UP001320209"/>
    </source>
</evidence>
<keyword evidence="2" id="KW-1185">Reference proteome</keyword>
<sequence length="45" mass="5199">MMSTVSPDKVKELANLIINSQFEETKQFRIKSNNKSNDSGEYDFN</sequence>